<dbReference type="AlphaFoldDB" id="A0A7I8KP90"/>
<organism evidence="2 3">
    <name type="scientific">Spirodela intermedia</name>
    <name type="common">Intermediate duckweed</name>
    <dbReference type="NCBI Taxonomy" id="51605"/>
    <lineage>
        <taxon>Eukaryota</taxon>
        <taxon>Viridiplantae</taxon>
        <taxon>Streptophyta</taxon>
        <taxon>Embryophyta</taxon>
        <taxon>Tracheophyta</taxon>
        <taxon>Spermatophyta</taxon>
        <taxon>Magnoliopsida</taxon>
        <taxon>Liliopsida</taxon>
        <taxon>Araceae</taxon>
        <taxon>Lemnoideae</taxon>
        <taxon>Spirodela</taxon>
    </lineage>
</organism>
<evidence type="ECO:0000313" key="3">
    <source>
        <dbReference type="Proteomes" id="UP000663760"/>
    </source>
</evidence>
<dbReference type="Pfam" id="PF06974">
    <property type="entry name" value="WS_DGAT_C"/>
    <property type="match status" value="1"/>
</dbReference>
<proteinExistence type="predicted"/>
<dbReference type="EMBL" id="LR746270">
    <property type="protein sequence ID" value="CAA7399620.1"/>
    <property type="molecule type" value="Genomic_DNA"/>
</dbReference>
<accession>A0A7I8KP90</accession>
<evidence type="ECO:0000313" key="2">
    <source>
        <dbReference type="EMBL" id="CAA7399620.1"/>
    </source>
</evidence>
<dbReference type="InterPro" id="IPR009721">
    <property type="entry name" value="O-acyltransferase_WSD1_C"/>
</dbReference>
<gene>
    <name evidence="2" type="ORF">SI8410_07010290</name>
</gene>
<reference evidence="2" key="1">
    <citation type="submission" date="2020-02" db="EMBL/GenBank/DDBJ databases">
        <authorList>
            <person name="Scholz U."/>
            <person name="Mascher M."/>
            <person name="Fiebig A."/>
        </authorList>
    </citation>
    <scope>NUCLEOTIDE SEQUENCE</scope>
</reference>
<protein>
    <recommendedName>
        <fullName evidence="1">O-acyltransferase WSD1 C-terminal domain-containing protein</fullName>
    </recommendedName>
</protein>
<evidence type="ECO:0000259" key="1">
    <source>
        <dbReference type="Pfam" id="PF06974"/>
    </source>
</evidence>
<sequence>MLLYSVESSIQLVSRVDKTAIAGVRLLPRKLALLALCLDDIKTVKNKLNAALEIHMLTYNGKAFLNVLVAADIIPAPELLCKSRVMDAEDYGSES</sequence>
<keyword evidence="3" id="KW-1185">Reference proteome</keyword>
<dbReference type="Proteomes" id="UP000663760">
    <property type="component" value="Chromosome 7"/>
</dbReference>
<dbReference type="OrthoDB" id="619536at2759"/>
<name>A0A7I8KP90_SPIIN</name>
<feature type="domain" description="O-acyltransferase WSD1 C-terminal" evidence="1">
    <location>
        <begin position="49"/>
        <end position="82"/>
    </location>
</feature>